<dbReference type="SUPFAM" id="SSF46689">
    <property type="entry name" value="Homeodomain-like"/>
    <property type="match status" value="1"/>
</dbReference>
<evidence type="ECO:0000256" key="2">
    <source>
        <dbReference type="ARBA" id="ARBA00023125"/>
    </source>
</evidence>
<dbReference type="Pfam" id="PF16859">
    <property type="entry name" value="TetR_C_11"/>
    <property type="match status" value="1"/>
</dbReference>
<proteinExistence type="predicted"/>
<dbReference type="Gene3D" id="1.10.10.60">
    <property type="entry name" value="Homeodomain-like"/>
    <property type="match status" value="1"/>
</dbReference>
<keyword evidence="8" id="KW-1185">Reference proteome</keyword>
<evidence type="ECO:0000313" key="8">
    <source>
        <dbReference type="Proteomes" id="UP001165283"/>
    </source>
</evidence>
<reference evidence="7" key="1">
    <citation type="submission" date="2021-04" db="EMBL/GenBank/DDBJ databases">
        <title>Pseudonocardia sp. nov., isolated from sandy soil of mangrove forest.</title>
        <authorList>
            <person name="Zan Z."/>
            <person name="Huang R."/>
            <person name="Liu W."/>
        </authorList>
    </citation>
    <scope>NUCLEOTIDE SEQUENCE</scope>
    <source>
        <strain evidence="7">S2-4</strain>
    </source>
</reference>
<keyword evidence="3" id="KW-0804">Transcription</keyword>
<evidence type="ECO:0000313" key="7">
    <source>
        <dbReference type="EMBL" id="MCO1660264.1"/>
    </source>
</evidence>
<sequence>MDSTGGPNGRAPATHGPRRPAPTGGPGRPRSERARSAVLAAVTALLPEVGYQSLTMEAVAARAGVGKTTVYRWWPTKAALVIDAIADTLPTVEVAISGETRRDVRAVVARLAHTDTAATMADALPALAAEARRDPDAAQRLAALLGPRRAADAAVLLAAAARRDLPHDVDVPLLLDVALGTLLLRRMRGEEPTDDVVDALTDLLIPPT</sequence>
<feature type="DNA-binding region" description="H-T-H motif" evidence="4">
    <location>
        <begin position="55"/>
        <end position="74"/>
    </location>
</feature>
<accession>A0ABT1AB63</accession>
<dbReference type="InterPro" id="IPR011075">
    <property type="entry name" value="TetR_C"/>
</dbReference>
<organism evidence="7 8">
    <name type="scientific">Pseudonocardia humida</name>
    <dbReference type="NCBI Taxonomy" id="2800819"/>
    <lineage>
        <taxon>Bacteria</taxon>
        <taxon>Bacillati</taxon>
        <taxon>Actinomycetota</taxon>
        <taxon>Actinomycetes</taxon>
        <taxon>Pseudonocardiales</taxon>
        <taxon>Pseudonocardiaceae</taxon>
        <taxon>Pseudonocardia</taxon>
    </lineage>
</organism>
<dbReference type="Pfam" id="PF00440">
    <property type="entry name" value="TetR_N"/>
    <property type="match status" value="1"/>
</dbReference>
<protein>
    <submittedName>
        <fullName evidence="7">TetR/AcrR family transcriptional regulator</fullName>
    </submittedName>
</protein>
<dbReference type="InterPro" id="IPR050109">
    <property type="entry name" value="HTH-type_TetR-like_transc_reg"/>
</dbReference>
<feature type="domain" description="HTH tetR-type" evidence="6">
    <location>
        <begin position="32"/>
        <end position="92"/>
    </location>
</feature>
<comment type="caution">
    <text evidence="7">The sequence shown here is derived from an EMBL/GenBank/DDBJ whole genome shotgun (WGS) entry which is preliminary data.</text>
</comment>
<evidence type="ECO:0000259" key="6">
    <source>
        <dbReference type="PROSITE" id="PS50977"/>
    </source>
</evidence>
<name>A0ABT1AB63_9PSEU</name>
<dbReference type="InterPro" id="IPR001647">
    <property type="entry name" value="HTH_TetR"/>
</dbReference>
<dbReference type="EMBL" id="JAGSOV010000079">
    <property type="protein sequence ID" value="MCO1660264.1"/>
    <property type="molecule type" value="Genomic_DNA"/>
</dbReference>
<dbReference type="PRINTS" id="PR00455">
    <property type="entry name" value="HTHTETR"/>
</dbReference>
<dbReference type="SUPFAM" id="SSF48498">
    <property type="entry name" value="Tetracyclin repressor-like, C-terminal domain"/>
    <property type="match status" value="1"/>
</dbReference>
<dbReference type="PROSITE" id="PS50977">
    <property type="entry name" value="HTH_TETR_2"/>
    <property type="match status" value="1"/>
</dbReference>
<evidence type="ECO:0000256" key="3">
    <source>
        <dbReference type="ARBA" id="ARBA00023163"/>
    </source>
</evidence>
<dbReference type="RefSeq" id="WP_252445684.1">
    <property type="nucleotide sequence ID" value="NZ_JAGSOV010000079.1"/>
</dbReference>
<gene>
    <name evidence="7" type="ORF">KDL28_34910</name>
</gene>
<dbReference type="PANTHER" id="PTHR30055:SF148">
    <property type="entry name" value="TETR-FAMILY TRANSCRIPTIONAL REGULATOR"/>
    <property type="match status" value="1"/>
</dbReference>
<evidence type="ECO:0000256" key="4">
    <source>
        <dbReference type="PROSITE-ProRule" id="PRU00335"/>
    </source>
</evidence>
<keyword evidence="2 4" id="KW-0238">DNA-binding</keyword>
<dbReference type="InterPro" id="IPR036271">
    <property type="entry name" value="Tet_transcr_reg_TetR-rel_C_sf"/>
</dbReference>
<dbReference type="PANTHER" id="PTHR30055">
    <property type="entry name" value="HTH-TYPE TRANSCRIPTIONAL REGULATOR RUTR"/>
    <property type="match status" value="1"/>
</dbReference>
<evidence type="ECO:0000256" key="1">
    <source>
        <dbReference type="ARBA" id="ARBA00023015"/>
    </source>
</evidence>
<evidence type="ECO:0000256" key="5">
    <source>
        <dbReference type="SAM" id="MobiDB-lite"/>
    </source>
</evidence>
<dbReference type="Proteomes" id="UP001165283">
    <property type="component" value="Unassembled WGS sequence"/>
</dbReference>
<keyword evidence="1" id="KW-0805">Transcription regulation</keyword>
<dbReference type="InterPro" id="IPR009057">
    <property type="entry name" value="Homeodomain-like_sf"/>
</dbReference>
<dbReference type="Gene3D" id="1.10.357.10">
    <property type="entry name" value="Tetracycline Repressor, domain 2"/>
    <property type="match status" value="1"/>
</dbReference>
<feature type="region of interest" description="Disordered" evidence="5">
    <location>
        <begin position="1"/>
        <end position="33"/>
    </location>
</feature>